<dbReference type="GO" id="GO:0016020">
    <property type="term" value="C:membrane"/>
    <property type="evidence" value="ECO:0007669"/>
    <property type="project" value="UniProtKB-SubCell"/>
</dbReference>
<feature type="transmembrane region" description="Helical" evidence="6">
    <location>
        <begin position="178"/>
        <end position="199"/>
    </location>
</feature>
<feature type="transmembrane region" description="Helical" evidence="6">
    <location>
        <begin position="211"/>
        <end position="231"/>
    </location>
</feature>
<gene>
    <name evidence="7" type="ORF">BDV96DRAFT_616580</name>
</gene>
<dbReference type="EMBL" id="ML977350">
    <property type="protein sequence ID" value="KAF2108067.1"/>
    <property type="molecule type" value="Genomic_DNA"/>
</dbReference>
<keyword evidence="2 6" id="KW-0812">Transmembrane</keyword>
<reference evidence="7" key="1">
    <citation type="journal article" date="2020" name="Stud. Mycol.">
        <title>101 Dothideomycetes genomes: a test case for predicting lifestyles and emergence of pathogens.</title>
        <authorList>
            <person name="Haridas S."/>
            <person name="Albert R."/>
            <person name="Binder M."/>
            <person name="Bloem J."/>
            <person name="Labutti K."/>
            <person name="Salamov A."/>
            <person name="Andreopoulos B."/>
            <person name="Baker S."/>
            <person name="Barry K."/>
            <person name="Bills G."/>
            <person name="Bluhm B."/>
            <person name="Cannon C."/>
            <person name="Castanera R."/>
            <person name="Culley D."/>
            <person name="Daum C."/>
            <person name="Ezra D."/>
            <person name="Gonzalez J."/>
            <person name="Henrissat B."/>
            <person name="Kuo A."/>
            <person name="Liang C."/>
            <person name="Lipzen A."/>
            <person name="Lutzoni F."/>
            <person name="Magnuson J."/>
            <person name="Mondo S."/>
            <person name="Nolan M."/>
            <person name="Ohm R."/>
            <person name="Pangilinan J."/>
            <person name="Park H.-J."/>
            <person name="Ramirez L."/>
            <person name="Alfaro M."/>
            <person name="Sun H."/>
            <person name="Tritt A."/>
            <person name="Yoshinaga Y."/>
            <person name="Zwiers L.-H."/>
            <person name="Turgeon B."/>
            <person name="Goodwin S."/>
            <person name="Spatafora J."/>
            <person name="Crous P."/>
            <person name="Grigoriev I."/>
        </authorList>
    </citation>
    <scope>NUCLEOTIDE SEQUENCE</scope>
    <source>
        <strain evidence="7">CBS 627.86</strain>
    </source>
</reference>
<dbReference type="PANTHER" id="PTHR20855:SF130">
    <property type="entry name" value="HAEMOLYSIN-III FAMILY PROTEIN"/>
    <property type="match status" value="1"/>
</dbReference>
<dbReference type="AlphaFoldDB" id="A0A6A5YNV3"/>
<dbReference type="GO" id="GO:0006882">
    <property type="term" value="P:intracellular zinc ion homeostasis"/>
    <property type="evidence" value="ECO:0007669"/>
    <property type="project" value="TreeGrafter"/>
</dbReference>
<dbReference type="GO" id="GO:0038023">
    <property type="term" value="F:signaling receptor activity"/>
    <property type="evidence" value="ECO:0007669"/>
    <property type="project" value="TreeGrafter"/>
</dbReference>
<proteinExistence type="predicted"/>
<keyword evidence="5" id="KW-0479">Metal-binding</keyword>
<dbReference type="Proteomes" id="UP000799770">
    <property type="component" value="Unassembled WGS sequence"/>
</dbReference>
<keyword evidence="8" id="KW-1185">Reference proteome</keyword>
<evidence type="ECO:0000313" key="7">
    <source>
        <dbReference type="EMBL" id="KAF2108067.1"/>
    </source>
</evidence>
<feature type="binding site" evidence="5">
    <location>
        <position position="248"/>
    </location>
    <ligand>
        <name>Zn(2+)</name>
        <dbReference type="ChEBI" id="CHEBI:29105"/>
    </ligand>
</feature>
<feature type="transmembrane region" description="Helical" evidence="6">
    <location>
        <begin position="116"/>
        <end position="135"/>
    </location>
</feature>
<accession>A0A6A5YNV3</accession>
<keyword evidence="3 6" id="KW-1133">Transmembrane helix</keyword>
<protein>
    <submittedName>
        <fullName evidence="7">MPR-like GPCR protein</fullName>
    </submittedName>
</protein>
<dbReference type="PANTHER" id="PTHR20855">
    <property type="entry name" value="ADIPOR/PROGESTIN RECEPTOR-RELATED"/>
    <property type="match status" value="1"/>
</dbReference>
<evidence type="ECO:0000256" key="1">
    <source>
        <dbReference type="ARBA" id="ARBA00004141"/>
    </source>
</evidence>
<name>A0A6A5YNV3_9PLEO</name>
<feature type="transmembrane region" description="Helical" evidence="6">
    <location>
        <begin position="85"/>
        <end position="104"/>
    </location>
</feature>
<evidence type="ECO:0000256" key="6">
    <source>
        <dbReference type="SAM" id="Phobius"/>
    </source>
</evidence>
<dbReference type="GO" id="GO:0046872">
    <property type="term" value="F:metal ion binding"/>
    <property type="evidence" value="ECO:0007669"/>
    <property type="project" value="UniProtKB-KW"/>
</dbReference>
<evidence type="ECO:0000256" key="5">
    <source>
        <dbReference type="PIRSR" id="PIRSR604254-1"/>
    </source>
</evidence>
<evidence type="ECO:0000313" key="8">
    <source>
        <dbReference type="Proteomes" id="UP000799770"/>
    </source>
</evidence>
<dbReference type="OrthoDB" id="529367at2759"/>
<sequence length="278" mass="31636">MRLLSRNQVPAVSAHNRYILRGYRPVTASLTLSVRSLACLHLELVNIFTHLIPAILLSALPYHLYWHMAVRFPNAALADEVILRSYLTTSVMYLGVSSMYHMLLCHSERCSGFWSCLDYVAIIIQIVSSFVSRIYLGFYCEPHLQKAYWTLVSVLCCATGVVLLNQRFQNSRWRSTRIGIFIAIGLSAFAPILHAVHIFPYAQLDKQAGLSYYTEGSVILVGVVFYAVDVLRRPGSFDLWGASHQIFHVCVVIGIAIHLCSIFKAFEWNYVHQRCEWT</sequence>
<feature type="transmembrane region" description="Helical" evidence="6">
    <location>
        <begin position="44"/>
        <end position="65"/>
    </location>
</feature>
<keyword evidence="4 6" id="KW-0472">Membrane</keyword>
<feature type="transmembrane region" description="Helical" evidence="6">
    <location>
        <begin position="147"/>
        <end position="166"/>
    </location>
</feature>
<feature type="binding site" evidence="5">
    <location>
        <position position="244"/>
    </location>
    <ligand>
        <name>Zn(2+)</name>
        <dbReference type="ChEBI" id="CHEBI:29105"/>
    </ligand>
</feature>
<evidence type="ECO:0000256" key="2">
    <source>
        <dbReference type="ARBA" id="ARBA00022692"/>
    </source>
</evidence>
<dbReference type="InterPro" id="IPR004254">
    <property type="entry name" value="AdipoR/HlyIII-related"/>
</dbReference>
<feature type="transmembrane region" description="Helical" evidence="6">
    <location>
        <begin position="246"/>
        <end position="266"/>
    </location>
</feature>
<feature type="binding site" evidence="5">
    <location>
        <position position="101"/>
    </location>
    <ligand>
        <name>Zn(2+)</name>
        <dbReference type="ChEBI" id="CHEBI:29105"/>
    </ligand>
</feature>
<keyword evidence="5" id="KW-0862">Zinc</keyword>
<evidence type="ECO:0000256" key="3">
    <source>
        <dbReference type="ARBA" id="ARBA00022989"/>
    </source>
</evidence>
<comment type="subcellular location">
    <subcellularLocation>
        <location evidence="1">Membrane</location>
        <topology evidence="1">Multi-pass membrane protein</topology>
    </subcellularLocation>
</comment>
<evidence type="ECO:0000256" key="4">
    <source>
        <dbReference type="ARBA" id="ARBA00023136"/>
    </source>
</evidence>
<organism evidence="7 8">
    <name type="scientific">Lophiotrema nucula</name>
    <dbReference type="NCBI Taxonomy" id="690887"/>
    <lineage>
        <taxon>Eukaryota</taxon>
        <taxon>Fungi</taxon>
        <taxon>Dikarya</taxon>
        <taxon>Ascomycota</taxon>
        <taxon>Pezizomycotina</taxon>
        <taxon>Dothideomycetes</taxon>
        <taxon>Pleosporomycetidae</taxon>
        <taxon>Pleosporales</taxon>
        <taxon>Lophiotremataceae</taxon>
        <taxon>Lophiotrema</taxon>
    </lineage>
</organism>
<dbReference type="Pfam" id="PF03006">
    <property type="entry name" value="HlyIII"/>
    <property type="match status" value="1"/>
</dbReference>